<keyword evidence="2" id="KW-0813">Transport</keyword>
<evidence type="ECO:0000256" key="6">
    <source>
        <dbReference type="NCBIfam" id="TIGR01068"/>
    </source>
</evidence>
<feature type="site" description="Contributes to redox potential value" evidence="8">
    <location>
        <position position="32"/>
    </location>
</feature>
<dbReference type="NCBIfam" id="TIGR01068">
    <property type="entry name" value="thioredoxin"/>
    <property type="match status" value="1"/>
</dbReference>
<dbReference type="AlphaFoldDB" id="A0A370CH55"/>
<dbReference type="PANTHER" id="PTHR45663">
    <property type="entry name" value="GEO12009P1"/>
    <property type="match status" value="1"/>
</dbReference>
<evidence type="ECO:0000313" key="11">
    <source>
        <dbReference type="EMBL" id="RDH40271.1"/>
    </source>
</evidence>
<dbReference type="InterPro" id="IPR036249">
    <property type="entry name" value="Thioredoxin-like_sf"/>
</dbReference>
<gene>
    <name evidence="11" type="ORF">CFE62_004695</name>
</gene>
<dbReference type="CDD" id="cd02947">
    <property type="entry name" value="TRX_family"/>
    <property type="match status" value="1"/>
</dbReference>
<dbReference type="InterPro" id="IPR017937">
    <property type="entry name" value="Thioredoxin_CS"/>
</dbReference>
<keyword evidence="5 9" id="KW-0676">Redox-active center</keyword>
<evidence type="ECO:0000256" key="3">
    <source>
        <dbReference type="ARBA" id="ARBA00022982"/>
    </source>
</evidence>
<dbReference type="Proteomes" id="UP000226429">
    <property type="component" value="Unassembled WGS sequence"/>
</dbReference>
<keyword evidence="12" id="KW-1185">Reference proteome</keyword>
<feature type="site" description="Contributes to redox potential value" evidence="8">
    <location>
        <position position="31"/>
    </location>
</feature>
<dbReference type="PANTHER" id="PTHR45663:SF11">
    <property type="entry name" value="GEO12009P1"/>
    <property type="match status" value="1"/>
</dbReference>
<evidence type="ECO:0000256" key="4">
    <source>
        <dbReference type="ARBA" id="ARBA00023157"/>
    </source>
</evidence>
<comment type="caution">
    <text evidence="11">The sequence shown here is derived from an EMBL/GenBank/DDBJ whole genome shotgun (WGS) entry which is preliminary data.</text>
</comment>
<proteinExistence type="inferred from homology"/>
<dbReference type="Gene3D" id="3.40.30.10">
    <property type="entry name" value="Glutaredoxin"/>
    <property type="match status" value="1"/>
</dbReference>
<accession>A0A370CH55</accession>
<evidence type="ECO:0000256" key="7">
    <source>
        <dbReference type="PIRNR" id="PIRNR000077"/>
    </source>
</evidence>
<feature type="active site" description="Nucleophile" evidence="8">
    <location>
        <position position="30"/>
    </location>
</feature>
<dbReference type="PIRSF" id="PIRSF000077">
    <property type="entry name" value="Thioredoxin"/>
    <property type="match status" value="1"/>
</dbReference>
<feature type="domain" description="Thioredoxin" evidence="10">
    <location>
        <begin position="1"/>
        <end position="106"/>
    </location>
</feature>
<dbReference type="NCBIfam" id="NF006898">
    <property type="entry name" value="PRK09381.1"/>
    <property type="match status" value="1"/>
</dbReference>
<dbReference type="PRINTS" id="PR00421">
    <property type="entry name" value="THIOREDOXIN"/>
</dbReference>
<protein>
    <recommendedName>
        <fullName evidence="6 7">Thioredoxin</fullName>
    </recommendedName>
</protein>
<dbReference type="GO" id="GO:0005829">
    <property type="term" value="C:cytosol"/>
    <property type="evidence" value="ECO:0007669"/>
    <property type="project" value="TreeGrafter"/>
</dbReference>
<name>A0A370CH55_9COXI</name>
<feature type="site" description="Deprotonates C-terminal active site Cys" evidence="8">
    <location>
        <position position="24"/>
    </location>
</feature>
<evidence type="ECO:0000256" key="5">
    <source>
        <dbReference type="ARBA" id="ARBA00023284"/>
    </source>
</evidence>
<feature type="active site" description="Nucleophile" evidence="8">
    <location>
        <position position="33"/>
    </location>
</feature>
<evidence type="ECO:0000259" key="10">
    <source>
        <dbReference type="PROSITE" id="PS51352"/>
    </source>
</evidence>
<evidence type="ECO:0000256" key="1">
    <source>
        <dbReference type="ARBA" id="ARBA00008987"/>
    </source>
</evidence>
<reference evidence="11 12" key="2">
    <citation type="journal article" date="2018" name="J. Invertebr. Pathol.">
        <title>'Candidatus Aquirickettsiella gammari' (Gammaproteobacteria: Legionellales: Coxiellaceae): A bacterial pathogen of the freshwater crustacean Gammarus fossarum (Malacostraca: Amphipoda).</title>
        <authorList>
            <person name="Bojko J."/>
            <person name="Dunn A.M."/>
            <person name="Stebbing P.D."/>
            <person name="van Aerle R."/>
            <person name="Bacela-Spychalska K."/>
            <person name="Bean T.P."/>
            <person name="Urrutia A."/>
            <person name="Stentiford G.D."/>
        </authorList>
    </citation>
    <scope>NUCLEOTIDE SEQUENCE [LARGE SCALE GENOMIC DNA]</scope>
    <source>
        <strain evidence="11">RA15029</strain>
    </source>
</reference>
<dbReference type="InterPro" id="IPR005746">
    <property type="entry name" value="Thioredoxin"/>
</dbReference>
<sequence>MIVTLKDTSFEEEVLKSSLPVLVDFWATWCGPCKVIAPILAELAEKYAGKIKIGKLNVDENPATPTKYSVRGVPTLVLFKDGKAEATKVGALSKSQLEDFLNSHLV</sequence>
<comment type="similarity">
    <text evidence="1 7">Belongs to the thioredoxin family.</text>
</comment>
<evidence type="ECO:0000256" key="9">
    <source>
        <dbReference type="PIRSR" id="PIRSR000077-4"/>
    </source>
</evidence>
<dbReference type="PROSITE" id="PS00194">
    <property type="entry name" value="THIOREDOXIN_1"/>
    <property type="match status" value="1"/>
</dbReference>
<dbReference type="PROSITE" id="PS51352">
    <property type="entry name" value="THIOREDOXIN_2"/>
    <property type="match status" value="1"/>
</dbReference>
<organism evidence="11 12">
    <name type="scientific">Candidatus Aquirickettsiella gammari</name>
    <dbReference type="NCBI Taxonomy" id="2016198"/>
    <lineage>
        <taxon>Bacteria</taxon>
        <taxon>Pseudomonadati</taxon>
        <taxon>Pseudomonadota</taxon>
        <taxon>Gammaproteobacteria</taxon>
        <taxon>Legionellales</taxon>
        <taxon>Coxiellaceae</taxon>
        <taxon>Candidatus Aquirickettsiella</taxon>
    </lineage>
</organism>
<dbReference type="FunFam" id="3.40.30.10:FF:000001">
    <property type="entry name" value="Thioredoxin"/>
    <property type="match status" value="1"/>
</dbReference>
<keyword evidence="3" id="KW-0249">Electron transport</keyword>
<reference evidence="11 12" key="1">
    <citation type="journal article" date="2017" name="Int. J. Syst. Evol. Microbiol.">
        <title>Aquarickettsiella crustaci n. gen. n. sp. (Gammaproteobacteria: Legionellales: Coxiellaceae); a bacterial pathogen of the freshwater crustacean: Gammarus fossarum (Malacostraca: Amphipoda).</title>
        <authorList>
            <person name="Bojko J."/>
            <person name="Dunn A.M."/>
            <person name="Stebbing P.D."/>
            <person name="Van Aerle R."/>
            <person name="Bacela-Spychalska K."/>
            <person name="Bean T.P."/>
            <person name="Stentiford G.D."/>
        </authorList>
    </citation>
    <scope>NUCLEOTIDE SEQUENCE [LARGE SCALE GENOMIC DNA]</scope>
    <source>
        <strain evidence="11">RA15029</strain>
    </source>
</reference>
<evidence type="ECO:0000256" key="2">
    <source>
        <dbReference type="ARBA" id="ARBA00022448"/>
    </source>
</evidence>
<dbReference type="Pfam" id="PF00085">
    <property type="entry name" value="Thioredoxin"/>
    <property type="match status" value="1"/>
</dbReference>
<evidence type="ECO:0000256" key="8">
    <source>
        <dbReference type="PIRSR" id="PIRSR000077-1"/>
    </source>
</evidence>
<dbReference type="SUPFAM" id="SSF52833">
    <property type="entry name" value="Thioredoxin-like"/>
    <property type="match status" value="1"/>
</dbReference>
<feature type="disulfide bond" description="Redox-active" evidence="9">
    <location>
        <begin position="30"/>
        <end position="33"/>
    </location>
</feature>
<dbReference type="GO" id="GO:0015035">
    <property type="term" value="F:protein-disulfide reductase activity"/>
    <property type="evidence" value="ECO:0007669"/>
    <property type="project" value="UniProtKB-UniRule"/>
</dbReference>
<keyword evidence="4 9" id="KW-1015">Disulfide bond</keyword>
<dbReference type="EMBL" id="NMOS02000012">
    <property type="protein sequence ID" value="RDH40271.1"/>
    <property type="molecule type" value="Genomic_DNA"/>
</dbReference>
<dbReference type="InterPro" id="IPR013766">
    <property type="entry name" value="Thioredoxin_domain"/>
</dbReference>
<dbReference type="GO" id="GO:0045454">
    <property type="term" value="P:cell redox homeostasis"/>
    <property type="evidence" value="ECO:0007669"/>
    <property type="project" value="TreeGrafter"/>
</dbReference>
<evidence type="ECO:0000313" key="12">
    <source>
        <dbReference type="Proteomes" id="UP000226429"/>
    </source>
</evidence>